<dbReference type="EMBL" id="BIMR01000239">
    <property type="protein sequence ID" value="GCE77704.1"/>
    <property type="molecule type" value="Genomic_DNA"/>
</dbReference>
<evidence type="ECO:0000313" key="2">
    <source>
        <dbReference type="Proteomes" id="UP000289954"/>
    </source>
</evidence>
<keyword evidence="2" id="KW-1185">Reference proteome</keyword>
<gene>
    <name evidence="1" type="ORF">CBZ_27600</name>
</gene>
<name>A0A402DUB6_9CELL</name>
<dbReference type="AlphaFoldDB" id="A0A402DUB6"/>
<organism evidence="1 2">
    <name type="scientific">Cellulomonas biazotea</name>
    <dbReference type="NCBI Taxonomy" id="1709"/>
    <lineage>
        <taxon>Bacteria</taxon>
        <taxon>Bacillati</taxon>
        <taxon>Actinomycetota</taxon>
        <taxon>Actinomycetes</taxon>
        <taxon>Micrococcales</taxon>
        <taxon>Cellulomonadaceae</taxon>
        <taxon>Cellulomonas</taxon>
    </lineage>
</organism>
<protein>
    <submittedName>
        <fullName evidence="1">Uncharacterized protein</fullName>
    </submittedName>
</protein>
<reference evidence="1 2" key="1">
    <citation type="submission" date="2019-01" db="EMBL/GenBank/DDBJ databases">
        <title>Draft genome sequence of Cellulomonas takizawaensis strain TKZ-21.</title>
        <authorList>
            <person name="Yamamura H."/>
            <person name="Hayashi T."/>
            <person name="Hamada M."/>
            <person name="Serisawa Y."/>
            <person name="Matsuyama K."/>
            <person name="Nakagawa Y."/>
            <person name="Otoguro M."/>
            <person name="Yanagida F."/>
            <person name="Hayakawa M."/>
        </authorList>
    </citation>
    <scope>NUCLEOTIDE SEQUENCE [LARGE SCALE GENOMIC DNA]</scope>
    <source>
        <strain evidence="1 2">NBRC12680</strain>
    </source>
</reference>
<dbReference type="Proteomes" id="UP000289954">
    <property type="component" value="Unassembled WGS sequence"/>
</dbReference>
<sequence length="93" mass="9131">MTFAGWSTLTSAIEVGGYAATVETGGTCELALTGPSGATATATAATNADATTTACELLSVPASSLRGGTWTGTLTYRSARSIGTATVSPIEVP</sequence>
<accession>A0A402DUB6</accession>
<evidence type="ECO:0000313" key="1">
    <source>
        <dbReference type="EMBL" id="GCE77704.1"/>
    </source>
</evidence>
<comment type="caution">
    <text evidence="1">The sequence shown here is derived from an EMBL/GenBank/DDBJ whole genome shotgun (WGS) entry which is preliminary data.</text>
</comment>
<proteinExistence type="predicted"/>